<feature type="compositionally biased region" description="Polar residues" evidence="1">
    <location>
        <begin position="59"/>
        <end position="73"/>
    </location>
</feature>
<feature type="region of interest" description="Disordered" evidence="1">
    <location>
        <begin position="59"/>
        <end position="82"/>
    </location>
</feature>
<evidence type="ECO:0000256" key="1">
    <source>
        <dbReference type="SAM" id="MobiDB-lite"/>
    </source>
</evidence>
<sequence length="82" mass="8784">MGLAIAKAMSIEVGAKRAGVMRAMRKKAPTTQGDVALPPWSPKDSAKTVVARLTENTASPTTVETNHTMSQITARRLARDVH</sequence>
<reference evidence="2" key="1">
    <citation type="submission" date="2020-05" db="EMBL/GenBank/DDBJ databases">
        <authorList>
            <person name="Chiriac C."/>
            <person name="Salcher M."/>
            <person name="Ghai R."/>
            <person name="Kavagutti S V."/>
        </authorList>
    </citation>
    <scope>NUCLEOTIDE SEQUENCE</scope>
</reference>
<accession>A0A6J6FS42</accession>
<protein>
    <submittedName>
        <fullName evidence="2">Unannotated protein</fullName>
    </submittedName>
</protein>
<proteinExistence type="predicted"/>
<evidence type="ECO:0000313" key="2">
    <source>
        <dbReference type="EMBL" id="CAB4589793.1"/>
    </source>
</evidence>
<gene>
    <name evidence="2" type="ORF">UFOPK1788_00461</name>
</gene>
<name>A0A6J6FS42_9ZZZZ</name>
<dbReference type="AlphaFoldDB" id="A0A6J6FS42"/>
<dbReference type="EMBL" id="CAEZUE010000043">
    <property type="protein sequence ID" value="CAB4589793.1"/>
    <property type="molecule type" value="Genomic_DNA"/>
</dbReference>
<organism evidence="2">
    <name type="scientific">freshwater metagenome</name>
    <dbReference type="NCBI Taxonomy" id="449393"/>
    <lineage>
        <taxon>unclassified sequences</taxon>
        <taxon>metagenomes</taxon>
        <taxon>ecological metagenomes</taxon>
    </lineage>
</organism>